<comment type="caution">
    <text evidence="2">The sequence shown here is derived from an EMBL/GenBank/DDBJ whole genome shotgun (WGS) entry which is preliminary data.</text>
</comment>
<proteinExistence type="predicted"/>
<evidence type="ECO:0000313" key="2">
    <source>
        <dbReference type="EMBL" id="MBP2400712.1"/>
    </source>
</evidence>
<dbReference type="Proteomes" id="UP001519291">
    <property type="component" value="Unassembled WGS sequence"/>
</dbReference>
<keyword evidence="1" id="KW-0812">Transmembrane</keyword>
<evidence type="ECO:0000313" key="3">
    <source>
        <dbReference type="Proteomes" id="UP001519291"/>
    </source>
</evidence>
<organism evidence="2 3">
    <name type="scientific">Streptomyces syringium</name>
    <dbReference type="NCBI Taxonomy" id="76729"/>
    <lineage>
        <taxon>Bacteria</taxon>
        <taxon>Bacillati</taxon>
        <taxon>Actinomycetota</taxon>
        <taxon>Actinomycetes</taxon>
        <taxon>Kitasatosporales</taxon>
        <taxon>Streptomycetaceae</taxon>
        <taxon>Streptomyces</taxon>
    </lineage>
</organism>
<feature type="transmembrane region" description="Helical" evidence="1">
    <location>
        <begin position="12"/>
        <end position="32"/>
    </location>
</feature>
<feature type="transmembrane region" description="Helical" evidence="1">
    <location>
        <begin position="244"/>
        <end position="265"/>
    </location>
</feature>
<evidence type="ECO:0000256" key="1">
    <source>
        <dbReference type="SAM" id="Phobius"/>
    </source>
</evidence>
<feature type="transmembrane region" description="Helical" evidence="1">
    <location>
        <begin position="308"/>
        <end position="332"/>
    </location>
</feature>
<protein>
    <submittedName>
        <fullName evidence="2">Uncharacterized protein</fullName>
    </submittedName>
</protein>
<keyword evidence="3" id="KW-1185">Reference proteome</keyword>
<accession>A0ABS4XW28</accession>
<keyword evidence="1" id="KW-0472">Membrane</keyword>
<sequence>MQYVLTQAVRVSAGLSYGAAAAGFIWALGIDYQPAPHTGVLICVWTAAGFAVLRAALLWVRRMHGRRPARPTPAGVSLEKGSRASHRQEQKWDLFDAVPDGSEGWVKARRLAANFLILAASMTAVTLPSLPEHDSVTATLQRAGAEVANASIVEQPRVIRKSYDDDDRDRVVGYVVEMVVSVPHGPARLALARVERSELPRTGERLPVLWSRGNPSLGGITGTASELHRLADTQWKMNLMGGNVWAGVALVFGLCMLPWVFLFALGLEGETLQELAWSPGVQWVHALIILCAAYGYTPALSGHSAHGLQALFQAGGWLLLAGMLFSPAYQLVKENRS</sequence>
<dbReference type="EMBL" id="JAGIOH010000001">
    <property type="protein sequence ID" value="MBP2400712.1"/>
    <property type="molecule type" value="Genomic_DNA"/>
</dbReference>
<gene>
    <name evidence="2" type="ORF">JO379_000181</name>
</gene>
<reference evidence="2 3" key="1">
    <citation type="submission" date="2021-03" db="EMBL/GenBank/DDBJ databases">
        <title>Sequencing the genomes of 1000 actinobacteria strains.</title>
        <authorList>
            <person name="Klenk H.-P."/>
        </authorList>
    </citation>
    <scope>NUCLEOTIDE SEQUENCE [LARGE SCALE GENOMIC DNA]</scope>
    <source>
        <strain evidence="2 3">DSM 41480</strain>
    </source>
</reference>
<keyword evidence="1" id="KW-1133">Transmembrane helix</keyword>
<name>A0ABS4XW28_9ACTN</name>
<feature type="transmembrane region" description="Helical" evidence="1">
    <location>
        <begin position="277"/>
        <end position="296"/>
    </location>
</feature>
<feature type="transmembrane region" description="Helical" evidence="1">
    <location>
        <begin position="38"/>
        <end position="60"/>
    </location>
</feature>